<evidence type="ECO:0008006" key="3">
    <source>
        <dbReference type="Google" id="ProtNLM"/>
    </source>
</evidence>
<evidence type="ECO:0000313" key="2">
    <source>
        <dbReference type="Proteomes" id="UP000709672"/>
    </source>
</evidence>
<name>A0A932DS82_9BACT</name>
<protein>
    <recommendedName>
        <fullName evidence="3">Polymerase nucleotidyl transferase domain-containing protein</fullName>
    </recommendedName>
</protein>
<organism evidence="1 2">
    <name type="scientific">Candidatus Sungiibacteriota bacterium</name>
    <dbReference type="NCBI Taxonomy" id="2750080"/>
    <lineage>
        <taxon>Bacteria</taxon>
        <taxon>Candidatus Sungiibacteriota</taxon>
    </lineage>
</organism>
<reference evidence="1" key="1">
    <citation type="submission" date="2020-07" db="EMBL/GenBank/DDBJ databases">
        <title>Huge and variable diversity of episymbiotic CPR bacteria and DPANN archaea in groundwater ecosystems.</title>
        <authorList>
            <person name="He C.Y."/>
            <person name="Keren R."/>
            <person name="Whittaker M."/>
            <person name="Farag I.F."/>
            <person name="Doudna J."/>
            <person name="Cate J.H.D."/>
            <person name="Banfield J.F."/>
        </authorList>
    </citation>
    <scope>NUCLEOTIDE SEQUENCE</scope>
    <source>
        <strain evidence="1">NC_groundwater_418_Ag_B-0.1um_45_10</strain>
    </source>
</reference>
<sequence length="156" mass="18679">MVRKRKIKPGKTKNKIIHIKHRVFDMDDRRYQLNPKWPFLDELKNLVLKISPPSFPKIERGLARLGRIKLAVVTGVFLNLKDTRVDIMVVGDDIDFRKFGDFIKRMESDMGVELRYVVLGTEEFKYRFDMFDRFVHDILEYPHKKVINKMGRLVQW</sequence>
<dbReference type="EMBL" id="JACPHQ010000012">
    <property type="protein sequence ID" value="MBI2465782.1"/>
    <property type="molecule type" value="Genomic_DNA"/>
</dbReference>
<proteinExistence type="predicted"/>
<gene>
    <name evidence="1" type="ORF">HYV66_00955</name>
</gene>
<comment type="caution">
    <text evidence="1">The sequence shown here is derived from an EMBL/GenBank/DDBJ whole genome shotgun (WGS) entry which is preliminary data.</text>
</comment>
<dbReference type="Proteomes" id="UP000709672">
    <property type="component" value="Unassembled WGS sequence"/>
</dbReference>
<accession>A0A932DS82</accession>
<dbReference type="AlphaFoldDB" id="A0A932DS82"/>
<evidence type="ECO:0000313" key="1">
    <source>
        <dbReference type="EMBL" id="MBI2465782.1"/>
    </source>
</evidence>